<evidence type="ECO:0000313" key="9">
    <source>
        <dbReference type="EMBL" id="KIY46829.1"/>
    </source>
</evidence>
<feature type="repeat" description="RCC1" evidence="6">
    <location>
        <begin position="220"/>
        <end position="281"/>
    </location>
</feature>
<protein>
    <submittedName>
        <fullName evidence="9">RCC1/BLIP-II protein</fullName>
    </submittedName>
</protein>
<dbReference type="SMART" id="SM00249">
    <property type="entry name" value="PHD"/>
    <property type="match status" value="1"/>
</dbReference>
<feature type="repeat" description="RCC1" evidence="6">
    <location>
        <begin position="109"/>
        <end position="167"/>
    </location>
</feature>
<evidence type="ECO:0000256" key="2">
    <source>
        <dbReference type="ARBA" id="ARBA00022737"/>
    </source>
</evidence>
<gene>
    <name evidence="9" type="ORF">FISHEDRAFT_66290</name>
</gene>
<dbReference type="PROSITE" id="PS50016">
    <property type="entry name" value="ZF_PHD_2"/>
    <property type="match status" value="1"/>
</dbReference>
<evidence type="ECO:0000256" key="5">
    <source>
        <dbReference type="PROSITE-ProRule" id="PRU00146"/>
    </source>
</evidence>
<keyword evidence="10" id="KW-1185">Reference proteome</keyword>
<evidence type="ECO:0000259" key="8">
    <source>
        <dbReference type="PROSITE" id="PS50016"/>
    </source>
</evidence>
<dbReference type="Gene3D" id="2.130.10.30">
    <property type="entry name" value="Regulator of chromosome condensation 1/beta-lactamase-inhibitor protein II"/>
    <property type="match status" value="2"/>
</dbReference>
<feature type="repeat" description="RCC1" evidence="6">
    <location>
        <begin position="282"/>
        <end position="337"/>
    </location>
</feature>
<keyword evidence="3 5" id="KW-0863">Zinc-finger</keyword>
<dbReference type="InterPro" id="IPR001965">
    <property type="entry name" value="Znf_PHD"/>
</dbReference>
<dbReference type="InterPro" id="IPR019787">
    <property type="entry name" value="Znf_PHD-finger"/>
</dbReference>
<dbReference type="InterPro" id="IPR058923">
    <property type="entry name" value="RCC1-like_dom"/>
</dbReference>
<dbReference type="Gene3D" id="3.30.40.10">
    <property type="entry name" value="Zinc/RING finger domain, C3HC4 (zinc finger)"/>
    <property type="match status" value="1"/>
</dbReference>
<dbReference type="EMBL" id="KN882022">
    <property type="protein sequence ID" value="KIY46829.1"/>
    <property type="molecule type" value="Genomic_DNA"/>
</dbReference>
<keyword evidence="2" id="KW-0677">Repeat</keyword>
<dbReference type="InterPro" id="IPR000408">
    <property type="entry name" value="Reg_chr_condens"/>
</dbReference>
<feature type="compositionally biased region" description="Basic residues" evidence="7">
    <location>
        <begin position="534"/>
        <end position="546"/>
    </location>
</feature>
<proteinExistence type="predicted"/>
<dbReference type="GO" id="GO:0031267">
    <property type="term" value="F:small GTPase binding"/>
    <property type="evidence" value="ECO:0007669"/>
    <property type="project" value="TreeGrafter"/>
</dbReference>
<keyword evidence="1" id="KW-0479">Metal-binding</keyword>
<dbReference type="SUPFAM" id="SSF50985">
    <property type="entry name" value="RCC1/BLIP-II"/>
    <property type="match status" value="1"/>
</dbReference>
<name>A0A0D7A8X9_9AGAR</name>
<evidence type="ECO:0000256" key="7">
    <source>
        <dbReference type="SAM" id="MobiDB-lite"/>
    </source>
</evidence>
<keyword evidence="4" id="KW-0862">Zinc</keyword>
<evidence type="ECO:0000256" key="6">
    <source>
        <dbReference type="PROSITE-ProRule" id="PRU00235"/>
    </source>
</evidence>
<dbReference type="InterPro" id="IPR013083">
    <property type="entry name" value="Znf_RING/FYVE/PHD"/>
</dbReference>
<feature type="domain" description="PHD-type" evidence="8">
    <location>
        <begin position="466"/>
        <end position="517"/>
    </location>
</feature>
<dbReference type="Pfam" id="PF25390">
    <property type="entry name" value="WD40_RLD"/>
    <property type="match status" value="1"/>
</dbReference>
<feature type="repeat" description="RCC1" evidence="6">
    <location>
        <begin position="395"/>
        <end position="449"/>
    </location>
</feature>
<dbReference type="GO" id="GO:0016020">
    <property type="term" value="C:membrane"/>
    <property type="evidence" value="ECO:0007669"/>
    <property type="project" value="TreeGrafter"/>
</dbReference>
<dbReference type="PRINTS" id="PR00633">
    <property type="entry name" value="RCCNDNSATION"/>
</dbReference>
<evidence type="ECO:0000313" key="10">
    <source>
        <dbReference type="Proteomes" id="UP000054144"/>
    </source>
</evidence>
<organism evidence="9 10">
    <name type="scientific">Fistulina hepatica ATCC 64428</name>
    <dbReference type="NCBI Taxonomy" id="1128425"/>
    <lineage>
        <taxon>Eukaryota</taxon>
        <taxon>Fungi</taxon>
        <taxon>Dikarya</taxon>
        <taxon>Basidiomycota</taxon>
        <taxon>Agaricomycotina</taxon>
        <taxon>Agaricomycetes</taxon>
        <taxon>Agaricomycetidae</taxon>
        <taxon>Agaricales</taxon>
        <taxon>Fistulinaceae</taxon>
        <taxon>Fistulina</taxon>
    </lineage>
</organism>
<dbReference type="InterPro" id="IPR009091">
    <property type="entry name" value="RCC1/BLIP-II"/>
</dbReference>
<dbReference type="OrthoDB" id="5370059at2759"/>
<dbReference type="PANTHER" id="PTHR46207">
    <property type="entry name" value="PROTEIN RCC2"/>
    <property type="match status" value="1"/>
</dbReference>
<evidence type="ECO:0000256" key="1">
    <source>
        <dbReference type="ARBA" id="ARBA00022723"/>
    </source>
</evidence>
<reference evidence="9 10" key="1">
    <citation type="journal article" date="2015" name="Fungal Genet. Biol.">
        <title>Evolution of novel wood decay mechanisms in Agaricales revealed by the genome sequences of Fistulina hepatica and Cylindrobasidium torrendii.</title>
        <authorList>
            <person name="Floudas D."/>
            <person name="Held B.W."/>
            <person name="Riley R."/>
            <person name="Nagy L.G."/>
            <person name="Koehler G."/>
            <person name="Ransdell A.S."/>
            <person name="Younus H."/>
            <person name="Chow J."/>
            <person name="Chiniquy J."/>
            <person name="Lipzen A."/>
            <person name="Tritt A."/>
            <person name="Sun H."/>
            <person name="Haridas S."/>
            <person name="LaButti K."/>
            <person name="Ohm R.A."/>
            <person name="Kues U."/>
            <person name="Blanchette R.A."/>
            <person name="Grigoriev I.V."/>
            <person name="Minto R.E."/>
            <person name="Hibbett D.S."/>
        </authorList>
    </citation>
    <scope>NUCLEOTIDE SEQUENCE [LARGE SCALE GENOMIC DNA]</scope>
    <source>
        <strain evidence="9 10">ATCC 64428</strain>
    </source>
</reference>
<dbReference type="Pfam" id="PF00628">
    <property type="entry name" value="PHD"/>
    <property type="match status" value="1"/>
</dbReference>
<dbReference type="CDD" id="cd15543">
    <property type="entry name" value="PHD_RSF1"/>
    <property type="match status" value="1"/>
</dbReference>
<dbReference type="AlphaFoldDB" id="A0A0D7A8X9"/>
<dbReference type="PANTHER" id="PTHR46207:SF1">
    <property type="entry name" value="PROTEIN RCC2"/>
    <property type="match status" value="1"/>
</dbReference>
<dbReference type="PROSITE" id="PS50012">
    <property type="entry name" value="RCC1_3"/>
    <property type="match status" value="4"/>
</dbReference>
<dbReference type="PROSITE" id="PS00626">
    <property type="entry name" value="RCC1_2"/>
    <property type="match status" value="1"/>
</dbReference>
<evidence type="ECO:0000256" key="3">
    <source>
        <dbReference type="ARBA" id="ARBA00022771"/>
    </source>
</evidence>
<accession>A0A0D7A8X9</accession>
<feature type="compositionally biased region" description="Basic residues" evidence="7">
    <location>
        <begin position="566"/>
        <end position="583"/>
    </location>
</feature>
<dbReference type="SUPFAM" id="SSF57903">
    <property type="entry name" value="FYVE/PHD zinc finger"/>
    <property type="match status" value="1"/>
</dbReference>
<sequence>MCPSLSINGSDKQFIEVRNLNLTMTADPGVLSSAASSEPRWGRVLIAGGTDWTKLGRKERPGGQKVAFDAEQRPDLTEPHILRSLSNVKIKSIHAGSMAVHHVALDIDGMAWLFGRNSSSCLGIAGVDMVSENAPYRLTAHDLGAPPDTKFVHAACGRYHTLLVGSGGELWTAGSNVYGQCGHSVCPEISSFKRVDMPDEQLVSKATAGISFSAVLTTSGRVYTFGSSEKGQLGNGVTGERITTGNKTAFDIEDHPILVKDLEDVVQISAGQQHCLALDSTGRVYVWGFNGYSRLGLGSTADVLRPKVVPQFSGPIKATMGALVVAGPANSVVVDNQGMYYMAGKWKNTGEGSSGAPYSTFRFMRDIMGCQVSHVACGGVTHFALAPDDADENVPMTIVFGQAAANGELGLGADEVKSATKPTKNVPLSGVDVFQIAAGQHSTLFLARPSDKLSDLPRHPVGIGAPEACCVCHREDGEDAETLQCDKCDSPYHLQCLKPPLSAVPDGEWFCPQCALAPGAPIGGDLPVAASPKKAAKRAPPPKKREHYSEEEDEEAEDSDDEPIRGKRKTSGRKGSASKRRKA</sequence>
<dbReference type="PROSITE" id="PS01359">
    <property type="entry name" value="ZF_PHD_1"/>
    <property type="match status" value="1"/>
</dbReference>
<evidence type="ECO:0000256" key="4">
    <source>
        <dbReference type="ARBA" id="ARBA00022833"/>
    </source>
</evidence>
<feature type="compositionally biased region" description="Acidic residues" evidence="7">
    <location>
        <begin position="549"/>
        <end position="561"/>
    </location>
</feature>
<feature type="region of interest" description="Disordered" evidence="7">
    <location>
        <begin position="527"/>
        <end position="583"/>
    </location>
</feature>
<dbReference type="InterPro" id="IPR011011">
    <property type="entry name" value="Znf_FYVE_PHD"/>
</dbReference>
<dbReference type="InterPro" id="IPR028641">
    <property type="entry name" value="RCC2"/>
</dbReference>
<dbReference type="InterPro" id="IPR019786">
    <property type="entry name" value="Zinc_finger_PHD-type_CS"/>
</dbReference>
<dbReference type="GO" id="GO:0008270">
    <property type="term" value="F:zinc ion binding"/>
    <property type="evidence" value="ECO:0007669"/>
    <property type="project" value="UniProtKB-KW"/>
</dbReference>
<dbReference type="Proteomes" id="UP000054144">
    <property type="component" value="Unassembled WGS sequence"/>
</dbReference>